<dbReference type="AlphaFoldDB" id="A0A9P0KE47"/>
<dbReference type="GO" id="GO:0008270">
    <property type="term" value="F:zinc ion binding"/>
    <property type="evidence" value="ECO:0007669"/>
    <property type="project" value="InterPro"/>
</dbReference>
<dbReference type="PANTHER" id="PTHR11533:SF294">
    <property type="entry name" value="THYROTROPIN-RELEASING HORMONE-DEGRADING ECTOENZYME"/>
    <property type="match status" value="1"/>
</dbReference>
<dbReference type="GO" id="GO:0005615">
    <property type="term" value="C:extracellular space"/>
    <property type="evidence" value="ECO:0007669"/>
    <property type="project" value="TreeGrafter"/>
</dbReference>
<gene>
    <name evidence="15" type="ORF">ACAOBT_LOCUS9993</name>
</gene>
<evidence type="ECO:0000256" key="4">
    <source>
        <dbReference type="ARBA" id="ARBA00022670"/>
    </source>
</evidence>
<comment type="caution">
    <text evidence="15">The sequence shown here is derived from an EMBL/GenBank/DDBJ whole genome shotgun (WGS) entry which is preliminary data.</text>
</comment>
<feature type="binding site" evidence="11">
    <location>
        <position position="375"/>
    </location>
    <ligand>
        <name>Zn(2+)</name>
        <dbReference type="ChEBI" id="CHEBI:29105"/>
        <note>catalytic</note>
    </ligand>
</feature>
<dbReference type="InterPro" id="IPR050344">
    <property type="entry name" value="Peptidase_M1_aminopeptidases"/>
</dbReference>
<name>A0A9P0KE47_ACAOB</name>
<dbReference type="GO" id="GO:0005737">
    <property type="term" value="C:cytoplasm"/>
    <property type="evidence" value="ECO:0007669"/>
    <property type="project" value="TreeGrafter"/>
</dbReference>
<keyword evidence="9" id="KW-0449">Lipoprotein</keyword>
<feature type="domain" description="Aminopeptidase N-like N-terminal" evidence="14">
    <location>
        <begin position="101"/>
        <end position="269"/>
    </location>
</feature>
<dbReference type="InterPro" id="IPR042097">
    <property type="entry name" value="Aminopeptidase_N-like_N_sf"/>
</dbReference>
<keyword evidence="3" id="KW-0325">Glycoprotein</keyword>
<dbReference type="Proteomes" id="UP001152888">
    <property type="component" value="Unassembled WGS sequence"/>
</dbReference>
<accession>A0A9P0KE47</accession>
<reference evidence="15" key="1">
    <citation type="submission" date="2022-03" db="EMBL/GenBank/DDBJ databases">
        <authorList>
            <person name="Sayadi A."/>
        </authorList>
    </citation>
    <scope>NUCLEOTIDE SEQUENCE</scope>
</reference>
<keyword evidence="3" id="KW-0336">GPI-anchor</keyword>
<evidence type="ECO:0000313" key="15">
    <source>
        <dbReference type="EMBL" id="CAH1972422.1"/>
    </source>
</evidence>
<keyword evidence="12" id="KW-1133">Transmembrane helix</keyword>
<evidence type="ECO:0000256" key="9">
    <source>
        <dbReference type="ARBA" id="ARBA00023288"/>
    </source>
</evidence>
<dbReference type="CDD" id="cd09601">
    <property type="entry name" value="M1_APN-Q_like"/>
    <property type="match status" value="1"/>
</dbReference>
<sequence>MFSSGIPASAEVENNSNQKKYTVNRGRPSKSVVISRPLCVLMAIGALLLALLVGLVVFFLAPRECAAGDEAPSALTKAVDSVVGAMRISEDDVDERLPRSIRPTHYSTSGLVSMVLKAEEDTSEIIFHARNISIDKHSVSVRKSSSQIKINAQDYAEGDKYKIRLDETLSKGDECELSLGYTGILDRHLKGFYKGNYFASTQFSPTDARKAFPCFDEPYFKAKFIISLARPFNMTTLSNMPLGKYEAYENDKTWYWDVYPETPDMPTYLLAFMVSELQSEQSTDTRIKLWARSDLTQFTAYAGDLAPKILKYFEEYFGTSFPLPKMDIVAVPEFGFSAMENWGLITENVLLVDPATSTNSDKRETAMVLGHEIAHQWFGNLVSPKWWNDLWLKEGFATYLEYFGVNSIGRLWKNFYFLRHNVRWV</sequence>
<dbReference type="InterPro" id="IPR001930">
    <property type="entry name" value="Peptidase_M1"/>
</dbReference>
<evidence type="ECO:0000256" key="11">
    <source>
        <dbReference type="PIRSR" id="PIRSR634016-3"/>
    </source>
</evidence>
<keyword evidence="16" id="KW-1185">Reference proteome</keyword>
<dbReference type="PRINTS" id="PR00756">
    <property type="entry name" value="ALADIPTASE"/>
</dbReference>
<dbReference type="GO" id="GO:0070006">
    <property type="term" value="F:metalloaminopeptidase activity"/>
    <property type="evidence" value="ECO:0007669"/>
    <property type="project" value="TreeGrafter"/>
</dbReference>
<keyword evidence="12" id="KW-0812">Transmembrane</keyword>
<comment type="cofactor">
    <cofactor evidence="11">
        <name>Zn(2+)</name>
        <dbReference type="ChEBI" id="CHEBI:29105"/>
    </cofactor>
    <text evidence="11">Binds 1 zinc ion per subunit.</text>
</comment>
<proteinExistence type="inferred from homology"/>
<dbReference type="SUPFAM" id="SSF63737">
    <property type="entry name" value="Leukotriene A4 hydrolase N-terminal domain"/>
    <property type="match status" value="1"/>
</dbReference>
<dbReference type="OrthoDB" id="510539at2759"/>
<feature type="domain" description="Peptidase M1 membrane alanine aminopeptidase" evidence="13">
    <location>
        <begin position="301"/>
        <end position="413"/>
    </location>
</feature>
<evidence type="ECO:0000256" key="12">
    <source>
        <dbReference type="SAM" id="Phobius"/>
    </source>
</evidence>
<keyword evidence="12" id="KW-0472">Membrane</keyword>
<dbReference type="PANTHER" id="PTHR11533">
    <property type="entry name" value="PROTEASE M1 ZINC METALLOPROTEASE"/>
    <property type="match status" value="1"/>
</dbReference>
<evidence type="ECO:0000256" key="5">
    <source>
        <dbReference type="ARBA" id="ARBA00022723"/>
    </source>
</evidence>
<evidence type="ECO:0000256" key="1">
    <source>
        <dbReference type="ARBA" id="ARBA00004609"/>
    </source>
</evidence>
<dbReference type="SUPFAM" id="SSF55486">
    <property type="entry name" value="Metalloproteases ('zincins'), catalytic domain"/>
    <property type="match status" value="1"/>
</dbReference>
<dbReference type="InterPro" id="IPR014782">
    <property type="entry name" value="Peptidase_M1_dom"/>
</dbReference>
<dbReference type="GO" id="GO:0098552">
    <property type="term" value="C:side of membrane"/>
    <property type="evidence" value="ECO:0007669"/>
    <property type="project" value="UniProtKB-KW"/>
</dbReference>
<keyword evidence="8" id="KW-0482">Metalloprotease</keyword>
<dbReference type="GO" id="GO:0043171">
    <property type="term" value="P:peptide catabolic process"/>
    <property type="evidence" value="ECO:0007669"/>
    <property type="project" value="TreeGrafter"/>
</dbReference>
<dbReference type="GO" id="GO:0042277">
    <property type="term" value="F:peptide binding"/>
    <property type="evidence" value="ECO:0007669"/>
    <property type="project" value="TreeGrafter"/>
</dbReference>
<dbReference type="InterPro" id="IPR034016">
    <property type="entry name" value="M1_APN-typ"/>
</dbReference>
<evidence type="ECO:0000256" key="3">
    <source>
        <dbReference type="ARBA" id="ARBA00022622"/>
    </source>
</evidence>
<keyword evidence="6" id="KW-0378">Hydrolase</keyword>
<dbReference type="Gene3D" id="2.60.40.1730">
    <property type="entry name" value="tricorn interacting facor f3 domain"/>
    <property type="match status" value="1"/>
</dbReference>
<keyword evidence="5 11" id="KW-0479">Metal-binding</keyword>
<evidence type="ECO:0008006" key="17">
    <source>
        <dbReference type="Google" id="ProtNLM"/>
    </source>
</evidence>
<feature type="binding site" evidence="11">
    <location>
        <position position="371"/>
    </location>
    <ligand>
        <name>Zn(2+)</name>
        <dbReference type="ChEBI" id="CHEBI:29105"/>
        <note>catalytic</note>
    </ligand>
</feature>
<dbReference type="EMBL" id="CAKOFQ010006798">
    <property type="protein sequence ID" value="CAH1972422.1"/>
    <property type="molecule type" value="Genomic_DNA"/>
</dbReference>
<dbReference type="Pfam" id="PF01433">
    <property type="entry name" value="Peptidase_M1"/>
    <property type="match status" value="1"/>
</dbReference>
<evidence type="ECO:0000259" key="13">
    <source>
        <dbReference type="Pfam" id="PF01433"/>
    </source>
</evidence>
<evidence type="ECO:0000256" key="6">
    <source>
        <dbReference type="ARBA" id="ARBA00022801"/>
    </source>
</evidence>
<dbReference type="Gene3D" id="1.10.390.10">
    <property type="entry name" value="Neutral Protease Domain 2"/>
    <property type="match status" value="1"/>
</dbReference>
<dbReference type="GO" id="GO:0005886">
    <property type="term" value="C:plasma membrane"/>
    <property type="evidence" value="ECO:0007669"/>
    <property type="project" value="UniProtKB-SubCell"/>
</dbReference>
<feature type="transmembrane region" description="Helical" evidence="12">
    <location>
        <begin position="38"/>
        <end position="61"/>
    </location>
</feature>
<keyword evidence="7 11" id="KW-0862">Zinc</keyword>
<evidence type="ECO:0000313" key="16">
    <source>
        <dbReference type="Proteomes" id="UP001152888"/>
    </source>
</evidence>
<dbReference type="Pfam" id="PF17900">
    <property type="entry name" value="Peptidase_M1_N"/>
    <property type="match status" value="1"/>
</dbReference>
<dbReference type="GO" id="GO:0006508">
    <property type="term" value="P:proteolysis"/>
    <property type="evidence" value="ECO:0007669"/>
    <property type="project" value="UniProtKB-KW"/>
</dbReference>
<comment type="subcellular location">
    <subcellularLocation>
        <location evidence="1">Cell membrane</location>
        <topology evidence="1">Lipid-anchor</topology>
        <topology evidence="1">GPI-anchor</topology>
    </subcellularLocation>
</comment>
<evidence type="ECO:0000256" key="8">
    <source>
        <dbReference type="ARBA" id="ARBA00023049"/>
    </source>
</evidence>
<evidence type="ECO:0000256" key="7">
    <source>
        <dbReference type="ARBA" id="ARBA00022833"/>
    </source>
</evidence>
<organism evidence="15 16">
    <name type="scientific">Acanthoscelides obtectus</name>
    <name type="common">Bean weevil</name>
    <name type="synonym">Bruchus obtectus</name>
    <dbReference type="NCBI Taxonomy" id="200917"/>
    <lineage>
        <taxon>Eukaryota</taxon>
        <taxon>Metazoa</taxon>
        <taxon>Ecdysozoa</taxon>
        <taxon>Arthropoda</taxon>
        <taxon>Hexapoda</taxon>
        <taxon>Insecta</taxon>
        <taxon>Pterygota</taxon>
        <taxon>Neoptera</taxon>
        <taxon>Endopterygota</taxon>
        <taxon>Coleoptera</taxon>
        <taxon>Polyphaga</taxon>
        <taxon>Cucujiformia</taxon>
        <taxon>Chrysomeloidea</taxon>
        <taxon>Chrysomelidae</taxon>
        <taxon>Bruchinae</taxon>
        <taxon>Bruchini</taxon>
        <taxon>Acanthoscelides</taxon>
    </lineage>
</organism>
<comment type="similarity">
    <text evidence="2">Belongs to the peptidase M1 family.</text>
</comment>
<dbReference type="InterPro" id="IPR045357">
    <property type="entry name" value="Aminopeptidase_N-like_N"/>
</dbReference>
<evidence type="ECO:0000259" key="14">
    <source>
        <dbReference type="Pfam" id="PF17900"/>
    </source>
</evidence>
<evidence type="ECO:0000256" key="10">
    <source>
        <dbReference type="PIRSR" id="PIRSR634016-1"/>
    </source>
</evidence>
<keyword evidence="4" id="KW-0645">Protease</keyword>
<evidence type="ECO:0000256" key="2">
    <source>
        <dbReference type="ARBA" id="ARBA00010136"/>
    </source>
</evidence>
<dbReference type="InterPro" id="IPR027268">
    <property type="entry name" value="Peptidase_M4/M1_CTD_sf"/>
</dbReference>
<feature type="active site" description="Proton acceptor" evidence="10">
    <location>
        <position position="372"/>
    </location>
</feature>
<feature type="binding site" evidence="11">
    <location>
        <position position="394"/>
    </location>
    <ligand>
        <name>Zn(2+)</name>
        <dbReference type="ChEBI" id="CHEBI:29105"/>
        <note>catalytic</note>
    </ligand>
</feature>
<protein>
    <recommendedName>
        <fullName evidence="17">Aminopeptidase N</fullName>
    </recommendedName>
</protein>